<feature type="region of interest" description="Disordered" evidence="1">
    <location>
        <begin position="222"/>
        <end position="302"/>
    </location>
</feature>
<dbReference type="Pfam" id="PF10935">
    <property type="entry name" value="DUF2637"/>
    <property type="match status" value="1"/>
</dbReference>
<gene>
    <name evidence="3" type="ORF">Airi01_102890</name>
</gene>
<keyword evidence="2" id="KW-0812">Transmembrane</keyword>
<dbReference type="AlphaFoldDB" id="A0A9W6RXP7"/>
<name>A0A9W6RXP7_9ACTN</name>
<evidence type="ECO:0000313" key="3">
    <source>
        <dbReference type="EMBL" id="GLY82022.1"/>
    </source>
</evidence>
<accession>A0A9W6RXP7</accession>
<evidence type="ECO:0008006" key="5">
    <source>
        <dbReference type="Google" id="ProtNLM"/>
    </source>
</evidence>
<evidence type="ECO:0000313" key="4">
    <source>
        <dbReference type="Proteomes" id="UP001165135"/>
    </source>
</evidence>
<feature type="compositionally biased region" description="Basic and acidic residues" evidence="1">
    <location>
        <begin position="273"/>
        <end position="289"/>
    </location>
</feature>
<organism evidence="3 4">
    <name type="scientific">Actinoallomurus iriomotensis</name>
    <dbReference type="NCBI Taxonomy" id="478107"/>
    <lineage>
        <taxon>Bacteria</taxon>
        <taxon>Bacillati</taxon>
        <taxon>Actinomycetota</taxon>
        <taxon>Actinomycetes</taxon>
        <taxon>Streptosporangiales</taxon>
        <taxon>Thermomonosporaceae</taxon>
        <taxon>Actinoallomurus</taxon>
    </lineage>
</organism>
<feature type="compositionally biased region" description="Low complexity" evidence="1">
    <location>
        <begin position="228"/>
        <end position="243"/>
    </location>
</feature>
<dbReference type="EMBL" id="BSTJ01000027">
    <property type="protein sequence ID" value="GLY82022.1"/>
    <property type="molecule type" value="Genomic_DNA"/>
</dbReference>
<dbReference type="Proteomes" id="UP001165135">
    <property type="component" value="Unassembled WGS sequence"/>
</dbReference>
<dbReference type="RefSeq" id="WP_285637313.1">
    <property type="nucleotide sequence ID" value="NZ_BSTJ01000027.1"/>
</dbReference>
<evidence type="ECO:0000256" key="2">
    <source>
        <dbReference type="SAM" id="Phobius"/>
    </source>
</evidence>
<reference evidence="3" key="1">
    <citation type="submission" date="2023-03" db="EMBL/GenBank/DDBJ databases">
        <title>Actinoallomurus iriomotensis NBRC 103681.</title>
        <authorList>
            <person name="Ichikawa N."/>
            <person name="Sato H."/>
            <person name="Tonouchi N."/>
        </authorList>
    </citation>
    <scope>NUCLEOTIDE SEQUENCE</scope>
    <source>
        <strain evidence="3">NBRC 103681</strain>
    </source>
</reference>
<protein>
    <recommendedName>
        <fullName evidence="5">DUF2637 domain-containing protein</fullName>
    </recommendedName>
</protein>
<sequence>MTDSYAMPVPRALSEHEQTAVAVVGGLVAALGLLGFVNSFARVAAAAHDSFGRLAFTVPVGIDVGIAVFAALDIVLARLDMRVRWLRLIPWSLTGATVYLNVAGERSVFGIVAHATLPALWVAAVEVAAHVVRTRAGLAAGTRMDSIRLSRWLLAPSATVRLWRRMVLWETRSYPAALVRERDRLLALTDLKDTYGPIAWRWKAPRRIKALYMLGELTPAADMPAPVGEPEPSSRTTTTPPRGRSIRRKGTRSRRRRRTVPNVDDLMPAGRRIAAEADERGEPLTRDRLAIGLRQSGTTAGNERVGALLARLKHEDDTTAPTEGDQ</sequence>
<feature type="transmembrane region" description="Helical" evidence="2">
    <location>
        <begin position="53"/>
        <end position="77"/>
    </location>
</feature>
<comment type="caution">
    <text evidence="3">The sequence shown here is derived from an EMBL/GenBank/DDBJ whole genome shotgun (WGS) entry which is preliminary data.</text>
</comment>
<feature type="compositionally biased region" description="Basic residues" evidence="1">
    <location>
        <begin position="244"/>
        <end position="259"/>
    </location>
</feature>
<evidence type="ECO:0000256" key="1">
    <source>
        <dbReference type="SAM" id="MobiDB-lite"/>
    </source>
</evidence>
<keyword evidence="2" id="KW-1133">Transmembrane helix</keyword>
<proteinExistence type="predicted"/>
<dbReference type="InterPro" id="IPR021235">
    <property type="entry name" value="DUF2637"/>
</dbReference>
<feature type="transmembrane region" description="Helical" evidence="2">
    <location>
        <begin position="20"/>
        <end position="41"/>
    </location>
</feature>
<keyword evidence="2" id="KW-0472">Membrane</keyword>